<evidence type="ECO:0000256" key="1">
    <source>
        <dbReference type="ARBA" id="ARBA00004418"/>
    </source>
</evidence>
<name>B7LT65_ESCF3</name>
<dbReference type="PANTHER" id="PTHR36307:SF1">
    <property type="entry name" value="FLAGELLA BASAL BODY P-RING FORMATION PROTEIN FLGA"/>
    <property type="match status" value="1"/>
</dbReference>
<feature type="domain" description="SAF" evidence="8">
    <location>
        <begin position="112"/>
        <end position="174"/>
    </location>
</feature>
<dbReference type="InterPro" id="IPR017585">
    <property type="entry name" value="SAF_FlgA"/>
</dbReference>
<reference evidence="10" key="1">
    <citation type="journal article" date="2009" name="PLoS Genet.">
        <title>Organised genome dynamics in the Escherichia coli species results in highly diverse adaptive paths.</title>
        <authorList>
            <person name="Touchon M."/>
            <person name="Hoede C."/>
            <person name="Tenaillon O."/>
            <person name="Barbe V."/>
            <person name="Baeriswyl S."/>
            <person name="Bidet P."/>
            <person name="Bingen E."/>
            <person name="Bonacorsi S."/>
            <person name="Bouchier C."/>
            <person name="Bouvet O."/>
            <person name="Calteau A."/>
            <person name="Chiapello H."/>
            <person name="Clermont O."/>
            <person name="Cruveiller S."/>
            <person name="Danchin A."/>
            <person name="Diard M."/>
            <person name="Dossat C."/>
            <person name="Karoui M.E."/>
            <person name="Frapy E."/>
            <person name="Garry L."/>
            <person name="Ghigo J.M."/>
            <person name="Gilles A.M."/>
            <person name="Johnson J."/>
            <person name="Le Bouguenec C."/>
            <person name="Lescat M."/>
            <person name="Mangenot S."/>
            <person name="Martinez-Jehanne V."/>
            <person name="Matic I."/>
            <person name="Nassif X."/>
            <person name="Oztas S."/>
            <person name="Petit M.A."/>
            <person name="Pichon C."/>
            <person name="Rouy Z."/>
            <person name="Ruf C.S."/>
            <person name="Schneider D."/>
            <person name="Tourret J."/>
            <person name="Vacherie B."/>
            <person name="Vallenet D."/>
            <person name="Medigue C."/>
            <person name="Rocha E.P.C."/>
            <person name="Denamur E."/>
        </authorList>
    </citation>
    <scope>NUCLEOTIDE SEQUENCE [LARGE SCALE GENOMIC DNA]</scope>
    <source>
        <strain evidence="10">ATCC 35469 / DSM 13698 / BCRC 15582 / CCUG 18766 / IAM 14443 / JCM 21226 / LMG 7866 / NBRC 102419 / NCTC 12128 / CDC 0568-73</strain>
    </source>
</reference>
<evidence type="ECO:0000256" key="5">
    <source>
        <dbReference type="ARBA" id="ARBA00022764"/>
    </source>
</evidence>
<comment type="similarity">
    <text evidence="2 7">Belongs to the FlgA family.</text>
</comment>
<evidence type="ECO:0000313" key="10">
    <source>
        <dbReference type="Proteomes" id="UP000000745"/>
    </source>
</evidence>
<evidence type="ECO:0000313" key="9">
    <source>
        <dbReference type="EMBL" id="CAQ89369.1"/>
    </source>
</evidence>
<dbReference type="EMBL" id="CU928158">
    <property type="protein sequence ID" value="CAQ89369.1"/>
    <property type="molecule type" value="Genomic_DNA"/>
</dbReference>
<proteinExistence type="inferred from homology"/>
<evidence type="ECO:0000256" key="4">
    <source>
        <dbReference type="ARBA" id="ARBA00022729"/>
    </source>
</evidence>
<dbReference type="GO" id="GO:0044780">
    <property type="term" value="P:bacterial-type flagellum assembly"/>
    <property type="evidence" value="ECO:0007669"/>
    <property type="project" value="InterPro"/>
</dbReference>
<dbReference type="Gene3D" id="2.30.30.760">
    <property type="match status" value="1"/>
</dbReference>
<dbReference type="Gene3D" id="3.90.1210.10">
    <property type="entry name" value="Antifreeze-like/N-acetylneuraminic acid synthase C-terminal domain"/>
    <property type="match status" value="1"/>
</dbReference>
<evidence type="ECO:0000259" key="8">
    <source>
        <dbReference type="SMART" id="SM00858"/>
    </source>
</evidence>
<dbReference type="SMART" id="SM00858">
    <property type="entry name" value="SAF"/>
    <property type="match status" value="1"/>
</dbReference>
<evidence type="ECO:0000256" key="6">
    <source>
        <dbReference type="ARBA" id="ARBA00025643"/>
    </source>
</evidence>
<keyword evidence="9" id="KW-0966">Cell projection</keyword>
<dbReference type="GO" id="GO:0042597">
    <property type="term" value="C:periplasmic space"/>
    <property type="evidence" value="ECO:0007669"/>
    <property type="project" value="UniProtKB-SubCell"/>
</dbReference>
<comment type="function">
    <text evidence="6 7">Involved in the assembly process of the P-ring formation. It may associate with FlgF on the rod constituting a structure essential for the P-ring assembly or may act as a modulator protein for the P-ring assembly.</text>
</comment>
<sequence>MQQASKLSSSEFWWEESMRRFCPPVAAIVLLLSTYCHAQDLNLQLNNWFAARLAGLSDNVVVTLRTPPERQPKCDNPALSMSNNSRLWGNINVLAQCGNIRYYLQVNVQASGNYVVAAAPITRGGVVNASNVTLKRGRLDQLPPRTVLEVAQVQDAISLRDIAPGQPVQLNMLRQAWRIKAGQRVQVIAQGDGFNVNAEGQALNNAAVAQTARVRMLSGQVVSGIVGADGNILINL</sequence>
<keyword evidence="4" id="KW-0732">Signal</keyword>
<dbReference type="KEGG" id="efe:EFER_1857"/>
<dbReference type="PANTHER" id="PTHR36307">
    <property type="entry name" value="FLAGELLA BASAL BODY P-RING FORMATION PROTEIN FLGA"/>
    <property type="match status" value="1"/>
</dbReference>
<organism evidence="9 10">
    <name type="scientific">Escherichia fergusonii (strain ATCC 35469 / DSM 13698 / CCUG 18766 / IAM 14443 / JCM 21226 / LMG 7866 / NBRC 102419 / NCTC 12128 / CDC 0568-73)</name>
    <dbReference type="NCBI Taxonomy" id="585054"/>
    <lineage>
        <taxon>Bacteria</taxon>
        <taxon>Pseudomonadati</taxon>
        <taxon>Pseudomonadota</taxon>
        <taxon>Gammaproteobacteria</taxon>
        <taxon>Enterobacterales</taxon>
        <taxon>Enterobacteriaceae</taxon>
        <taxon>Escherichia</taxon>
    </lineage>
</organism>
<keyword evidence="5 7" id="KW-0574">Periplasm</keyword>
<protein>
    <recommendedName>
        <fullName evidence="3 7">Flagella basal body P-ring formation protein FlgA</fullName>
    </recommendedName>
</protein>
<dbReference type="InterPro" id="IPR039246">
    <property type="entry name" value="Flagellar_FlgA"/>
</dbReference>
<accession>B7LT65</accession>
<evidence type="ECO:0000256" key="2">
    <source>
        <dbReference type="ARBA" id="ARBA00010474"/>
    </source>
</evidence>
<evidence type="ECO:0000256" key="3">
    <source>
        <dbReference type="ARBA" id="ARBA00014754"/>
    </source>
</evidence>
<dbReference type="NCBIfam" id="TIGR03170">
    <property type="entry name" value="flgA_cterm"/>
    <property type="match status" value="1"/>
</dbReference>
<evidence type="ECO:0000256" key="7">
    <source>
        <dbReference type="RuleBase" id="RU362063"/>
    </source>
</evidence>
<dbReference type="Proteomes" id="UP000000745">
    <property type="component" value="Chromosome"/>
</dbReference>
<dbReference type="InterPro" id="IPR013974">
    <property type="entry name" value="SAF"/>
</dbReference>
<keyword evidence="7" id="KW-1005">Bacterial flagellum biogenesis</keyword>
<keyword evidence="9" id="KW-0282">Flagellum</keyword>
<keyword evidence="10" id="KW-1185">Reference proteome</keyword>
<dbReference type="Pfam" id="PF13144">
    <property type="entry name" value="ChapFlgA"/>
    <property type="match status" value="1"/>
</dbReference>
<keyword evidence="9" id="KW-0969">Cilium</keyword>
<dbReference type="AlphaFoldDB" id="B7LT65"/>
<dbReference type="HOGENOM" id="CLU_070510_2_0_6"/>
<comment type="subcellular location">
    <subcellularLocation>
        <location evidence="1 7">Periplasm</location>
    </subcellularLocation>
</comment>
<dbReference type="CDD" id="cd11614">
    <property type="entry name" value="SAF_CpaB_FlgA_like"/>
    <property type="match status" value="1"/>
</dbReference>
<gene>
    <name evidence="9" type="primary">flgA</name>
    <name evidence="9" type="ordered locus">EFER_1857</name>
</gene>